<dbReference type="Proteomes" id="UP000011083">
    <property type="component" value="Unassembled WGS sequence"/>
</dbReference>
<evidence type="ECO:0000256" key="1">
    <source>
        <dbReference type="ARBA" id="ARBA00022679"/>
    </source>
</evidence>
<dbReference type="InterPro" id="IPR015433">
    <property type="entry name" value="PI3/4_kinase"/>
</dbReference>
<dbReference type="Gene3D" id="3.30.1010.10">
    <property type="entry name" value="Phosphatidylinositol 3-kinase Catalytic Subunit, Chain A, domain 4"/>
    <property type="match status" value="1"/>
</dbReference>
<sequence>MSAHRASQPEQVREFGSRLVVLCLLAAHVWRDEEINLIAALQARCLNLVLLVYQRRPRLASCPLWRNRTNHPAAPPAVLVLTESLAQIRADTLAAGGDEVVPLTIRAWAALSLGHLRTAFESGLASFGGLSEEHLDLLTQAELGKRYEVSFDVAERHFEWAEVTKVYPSENQPKRLLCGPEPVRRFIWKQGDNIYHDQVCLGMMRAFNEIWRALGTTVTWRDQSGRVHAEPIRCRIYDVYPLEGMPVLRTALIEHVLGTTIAPLWDRNMLGLSYRTVWNDYASYDDTSGNSYTLKLATSVGSFIACYVLAVADRHQDNMMLDAAGAFFNIDFQYWGGETTFPDTGDLPLPWGFVTMLTQSGMWPEFVELCWQALTALQAFAEPLLALLAEKMALNPEHQRKTLATVGGYLDPIAKEQFVERLRKGKYLALPKTVLHHLAQEYKKKKKMKEQQQS</sequence>
<organism evidence="4 5">
    <name type="scientific">Acanthamoeba castellanii (strain ATCC 30010 / Neff)</name>
    <dbReference type="NCBI Taxonomy" id="1257118"/>
    <lineage>
        <taxon>Eukaryota</taxon>
        <taxon>Amoebozoa</taxon>
        <taxon>Discosea</taxon>
        <taxon>Longamoebia</taxon>
        <taxon>Centramoebida</taxon>
        <taxon>Acanthamoebidae</taxon>
        <taxon>Acanthamoeba</taxon>
    </lineage>
</organism>
<dbReference type="GeneID" id="14918638"/>
<protein>
    <recommendedName>
        <fullName evidence="3">PI3K/PI4K catalytic domain-containing protein</fullName>
    </recommendedName>
</protein>
<evidence type="ECO:0000313" key="5">
    <source>
        <dbReference type="Proteomes" id="UP000011083"/>
    </source>
</evidence>
<dbReference type="GO" id="GO:0048015">
    <property type="term" value="P:phosphatidylinositol-mediated signaling"/>
    <property type="evidence" value="ECO:0007669"/>
    <property type="project" value="TreeGrafter"/>
</dbReference>
<proteinExistence type="predicted"/>
<dbReference type="PANTHER" id="PTHR10048">
    <property type="entry name" value="PHOSPHATIDYLINOSITOL KINASE"/>
    <property type="match status" value="1"/>
</dbReference>
<dbReference type="RefSeq" id="XP_004339924.1">
    <property type="nucleotide sequence ID" value="XM_004339876.1"/>
</dbReference>
<keyword evidence="1" id="KW-0808">Transferase</keyword>
<dbReference type="KEGG" id="acan:ACA1_206750"/>
<evidence type="ECO:0000259" key="3">
    <source>
        <dbReference type="PROSITE" id="PS50290"/>
    </source>
</evidence>
<dbReference type="InterPro" id="IPR036940">
    <property type="entry name" value="PI3/4_kinase_cat_sf"/>
</dbReference>
<evidence type="ECO:0000313" key="4">
    <source>
        <dbReference type="EMBL" id="ELR17908.1"/>
    </source>
</evidence>
<dbReference type="STRING" id="1257118.L8GZE8"/>
<dbReference type="GO" id="GO:0052742">
    <property type="term" value="F:phosphatidylinositol kinase activity"/>
    <property type="evidence" value="ECO:0007669"/>
    <property type="project" value="TreeGrafter"/>
</dbReference>
<dbReference type="AlphaFoldDB" id="L8GZE8"/>
<feature type="domain" description="PI3K/PI4K catalytic" evidence="3">
    <location>
        <begin position="160"/>
        <end position="447"/>
    </location>
</feature>
<dbReference type="VEuPathDB" id="AmoebaDB:ACA1_206750"/>
<evidence type="ECO:0000256" key="2">
    <source>
        <dbReference type="ARBA" id="ARBA00022777"/>
    </source>
</evidence>
<dbReference type="InterPro" id="IPR000403">
    <property type="entry name" value="PI3/4_kinase_cat_dom"/>
</dbReference>
<dbReference type="GO" id="GO:0016020">
    <property type="term" value="C:membrane"/>
    <property type="evidence" value="ECO:0007669"/>
    <property type="project" value="TreeGrafter"/>
</dbReference>
<dbReference type="EMBL" id="KB007966">
    <property type="protein sequence ID" value="ELR17908.1"/>
    <property type="molecule type" value="Genomic_DNA"/>
</dbReference>
<dbReference type="InterPro" id="IPR011009">
    <property type="entry name" value="Kinase-like_dom_sf"/>
</dbReference>
<dbReference type="Gene3D" id="1.10.1070.11">
    <property type="entry name" value="Phosphatidylinositol 3-/4-kinase, catalytic domain"/>
    <property type="match status" value="1"/>
</dbReference>
<dbReference type="PROSITE" id="PS50290">
    <property type="entry name" value="PI3_4_KINASE_3"/>
    <property type="match status" value="1"/>
</dbReference>
<dbReference type="GO" id="GO:0046854">
    <property type="term" value="P:phosphatidylinositol phosphate biosynthetic process"/>
    <property type="evidence" value="ECO:0007669"/>
    <property type="project" value="InterPro"/>
</dbReference>
<dbReference type="SUPFAM" id="SSF56112">
    <property type="entry name" value="Protein kinase-like (PK-like)"/>
    <property type="match status" value="1"/>
</dbReference>
<dbReference type="Pfam" id="PF00454">
    <property type="entry name" value="PI3_PI4_kinase"/>
    <property type="match status" value="1"/>
</dbReference>
<gene>
    <name evidence="4" type="ORF">ACA1_206750</name>
</gene>
<dbReference type="OrthoDB" id="67688at2759"/>
<dbReference type="SMART" id="SM00146">
    <property type="entry name" value="PI3Kc"/>
    <property type="match status" value="1"/>
</dbReference>
<reference evidence="4 5" key="1">
    <citation type="journal article" date="2013" name="Genome Biol.">
        <title>Genome of Acanthamoeba castellanii highlights extensive lateral gene transfer and early evolution of tyrosine kinase signaling.</title>
        <authorList>
            <person name="Clarke M."/>
            <person name="Lohan A.J."/>
            <person name="Liu B."/>
            <person name="Lagkouvardos I."/>
            <person name="Roy S."/>
            <person name="Zafar N."/>
            <person name="Bertelli C."/>
            <person name="Schilde C."/>
            <person name="Kianianmomeni A."/>
            <person name="Burglin T.R."/>
            <person name="Frech C."/>
            <person name="Turcotte B."/>
            <person name="Kopec K.O."/>
            <person name="Synnott J.M."/>
            <person name="Choo C."/>
            <person name="Paponov I."/>
            <person name="Finkler A."/>
            <person name="Soon Heng Tan C."/>
            <person name="Hutchins A.P."/>
            <person name="Weinmeier T."/>
            <person name="Rattei T."/>
            <person name="Chu J.S."/>
            <person name="Gimenez G."/>
            <person name="Irimia M."/>
            <person name="Rigden D.J."/>
            <person name="Fitzpatrick D.A."/>
            <person name="Lorenzo-Morales J."/>
            <person name="Bateman A."/>
            <person name="Chiu C.H."/>
            <person name="Tang P."/>
            <person name="Hegemann P."/>
            <person name="Fromm H."/>
            <person name="Raoult D."/>
            <person name="Greub G."/>
            <person name="Miranda-Saavedra D."/>
            <person name="Chen N."/>
            <person name="Nash P."/>
            <person name="Ginger M.L."/>
            <person name="Horn M."/>
            <person name="Schaap P."/>
            <person name="Caler L."/>
            <person name="Loftus B."/>
        </authorList>
    </citation>
    <scope>NUCLEOTIDE SEQUENCE [LARGE SCALE GENOMIC DNA]</scope>
    <source>
        <strain evidence="4 5">Neff</strain>
    </source>
</reference>
<dbReference type="GO" id="GO:0005737">
    <property type="term" value="C:cytoplasm"/>
    <property type="evidence" value="ECO:0007669"/>
    <property type="project" value="TreeGrafter"/>
</dbReference>
<accession>L8GZE8</accession>
<keyword evidence="2" id="KW-0418">Kinase</keyword>
<keyword evidence="5" id="KW-1185">Reference proteome</keyword>
<name>L8GZE8_ACACF</name>